<dbReference type="SUPFAM" id="SSF50729">
    <property type="entry name" value="PH domain-like"/>
    <property type="match status" value="1"/>
</dbReference>
<dbReference type="SMART" id="SM01196">
    <property type="entry name" value="FERM_C"/>
    <property type="match status" value="1"/>
</dbReference>
<dbReference type="CDD" id="cd01765">
    <property type="entry name" value="FERM_F0_F1"/>
    <property type="match status" value="1"/>
</dbReference>
<sequence>MSKPILDTKESQKATPNSKKPSHSPKSSKSASPATSKKNSDLISYKIRLLDSDQKPLEILISKHDFGQILFNKVCDELGGIIERDYFGLRYMDKNNQRQWLDLGRDVKKQMTGAHSTALSFRVKHYPGNPIADFHQEISQYLLYLQIRRDLVQGRLLCPLNDLYTIGALILQSEYGDAPSDDDSTELNGSLSSEEEYKAYFKNFKIVFNQTKKIESEIISRHKTYRGLTARDAEVEVLKRASKLPTYGVDPFPVKILTKEKLAKKAGEASSVKTAATGDANANSPTGSPHQEDQSSKAPSSPLGSVYLGLRHTGLTTYVGLQPSENFEWSSIERLACDGKDFIVYLKPATESEPDLQKSVISKKNKNGNSKKTKTASTKLNKKPVKSRVVTFRCDTKAAALALWKWTVDRQSFFTLRQASEAKTTKTTHSFFRRSHSYRFIGKSQMELKSLTNSSESLPQPSFIRVSSLRRPRNNEGQFDSFDARATFPGRIRNVEPGSFPTSDPTKRRKNLSSVFMQCCQPPWAFSGPVLQTSGEELEGSSNARPRDSSDETQESPLQSVILATEEQTAEPCAADSGVMNIASDLRAAPGSEANAPTKGSEMPDPVTVVPVSVTPVASAPPYSTDVDETTTQLRHQPNHTTKPAVRDSECLRAVKEIDQAIDSVQSANEHQKPTSASSTLSNGEVVSHEAKTTTSAAAGSVFCSGRTLIYAMKAIAVLGIVCFGAVIVALETHPVVPGSGRQSTFWTDLAVQVQGQPLVASFNEYVYMPLRSFFIGGKFHSAVARRISVANSKVGIVTALIFGSFETTQLAIECSQPATLSAQLFGAATGGRTETDSLIRGEHLFQNPRHNQSDFGTTLTNPSAVIHPHLHIRDARWHDKWSPAFGRQTPYARTGRLSMWWWSRKNDAQCDTARACLLAKSVDNLSVVCIPHRAIELQMA</sequence>
<protein>
    <submittedName>
        <fullName evidence="4">FERM domain-containing protein</fullName>
    </submittedName>
</protein>
<evidence type="ECO:0000313" key="4">
    <source>
        <dbReference type="WBParaSite" id="maker-E.canG7_contigs_3712-snap-gene-0.12-mRNA-1"/>
    </source>
</evidence>
<dbReference type="InterPro" id="IPR018980">
    <property type="entry name" value="FERM_PH-like_C"/>
</dbReference>
<feature type="region of interest" description="Disordered" evidence="1">
    <location>
        <begin position="1"/>
        <end position="37"/>
    </location>
</feature>
<dbReference type="InterPro" id="IPR014352">
    <property type="entry name" value="FERM/acyl-CoA-bd_prot_sf"/>
</dbReference>
<dbReference type="PROSITE" id="PS50057">
    <property type="entry name" value="FERM_3"/>
    <property type="match status" value="1"/>
</dbReference>
<evidence type="ECO:0000313" key="3">
    <source>
        <dbReference type="Proteomes" id="UP000887562"/>
    </source>
</evidence>
<dbReference type="Gene3D" id="1.20.80.10">
    <property type="match status" value="1"/>
</dbReference>
<dbReference type="WBParaSite" id="maker-E.canG7_contigs_3712-snap-gene-0.12-mRNA-1">
    <property type="protein sequence ID" value="maker-E.canG7_contigs_3712-snap-gene-0.12-mRNA-1"/>
    <property type="gene ID" value="EcG7_02124"/>
</dbReference>
<dbReference type="InterPro" id="IPR000299">
    <property type="entry name" value="FERM_domain"/>
</dbReference>
<keyword evidence="3" id="KW-1185">Reference proteome</keyword>
<dbReference type="CDD" id="cd14473">
    <property type="entry name" value="FERM_B-lobe"/>
    <property type="match status" value="1"/>
</dbReference>
<dbReference type="InterPro" id="IPR035963">
    <property type="entry name" value="FERM_2"/>
</dbReference>
<organism evidence="3 4">
    <name type="scientific">Echinococcus canadensis</name>
    <dbReference type="NCBI Taxonomy" id="519352"/>
    <lineage>
        <taxon>Eukaryota</taxon>
        <taxon>Metazoa</taxon>
        <taxon>Spiralia</taxon>
        <taxon>Lophotrochozoa</taxon>
        <taxon>Platyhelminthes</taxon>
        <taxon>Cestoda</taxon>
        <taxon>Eucestoda</taxon>
        <taxon>Cyclophyllidea</taxon>
        <taxon>Taeniidae</taxon>
        <taxon>Echinococcus</taxon>
        <taxon>Echinococcus canadensis group</taxon>
    </lineage>
</organism>
<dbReference type="AlphaFoldDB" id="A0A915EYP3"/>
<feature type="region of interest" description="Disordered" evidence="1">
    <location>
        <begin position="528"/>
        <end position="558"/>
    </location>
</feature>
<evidence type="ECO:0000256" key="1">
    <source>
        <dbReference type="SAM" id="MobiDB-lite"/>
    </source>
</evidence>
<dbReference type="PRINTS" id="PR00935">
    <property type="entry name" value="BAND41"/>
</dbReference>
<dbReference type="Pfam" id="PF09379">
    <property type="entry name" value="FERM_N"/>
    <property type="match status" value="1"/>
</dbReference>
<feature type="domain" description="FERM" evidence="2">
    <location>
        <begin position="43"/>
        <end position="418"/>
    </location>
</feature>
<dbReference type="Gene3D" id="3.10.20.90">
    <property type="entry name" value="Phosphatidylinositol 3-kinase Catalytic Subunit, Chain A, domain 1"/>
    <property type="match status" value="1"/>
</dbReference>
<dbReference type="InterPro" id="IPR018979">
    <property type="entry name" value="FERM_N"/>
</dbReference>
<dbReference type="InterPro" id="IPR029071">
    <property type="entry name" value="Ubiquitin-like_domsf"/>
</dbReference>
<feature type="compositionally biased region" description="Polar residues" evidence="1">
    <location>
        <begin position="280"/>
        <end position="289"/>
    </location>
</feature>
<dbReference type="Pfam" id="PF09380">
    <property type="entry name" value="FERM_C"/>
    <property type="match status" value="1"/>
</dbReference>
<dbReference type="InterPro" id="IPR019749">
    <property type="entry name" value="Band_41_domain"/>
</dbReference>
<dbReference type="GO" id="GO:0005856">
    <property type="term" value="C:cytoskeleton"/>
    <property type="evidence" value="ECO:0007669"/>
    <property type="project" value="TreeGrafter"/>
</dbReference>
<reference evidence="4" key="1">
    <citation type="submission" date="2022-11" db="UniProtKB">
        <authorList>
            <consortium name="WormBaseParasite"/>
        </authorList>
    </citation>
    <scope>IDENTIFICATION</scope>
</reference>
<dbReference type="PANTHER" id="PTHR23280">
    <property type="entry name" value="4.1 G PROTEIN"/>
    <property type="match status" value="1"/>
</dbReference>
<name>A0A915EYP3_9CEST</name>
<evidence type="ECO:0000259" key="2">
    <source>
        <dbReference type="PROSITE" id="PS50057"/>
    </source>
</evidence>
<dbReference type="Proteomes" id="UP000887562">
    <property type="component" value="Unplaced"/>
</dbReference>
<dbReference type="Gene3D" id="2.30.29.30">
    <property type="entry name" value="Pleckstrin-homology domain (PH domain)/Phosphotyrosine-binding domain (PTB)"/>
    <property type="match status" value="1"/>
</dbReference>
<proteinExistence type="predicted"/>
<feature type="compositionally biased region" description="Low complexity" evidence="1">
    <location>
        <begin position="15"/>
        <end position="37"/>
    </location>
</feature>
<feature type="compositionally biased region" description="Polar residues" evidence="1">
    <location>
        <begin position="530"/>
        <end position="544"/>
    </location>
</feature>
<dbReference type="SMART" id="SM00295">
    <property type="entry name" value="B41"/>
    <property type="match status" value="1"/>
</dbReference>
<feature type="region of interest" description="Disordered" evidence="1">
    <location>
        <begin position="665"/>
        <end position="684"/>
    </location>
</feature>
<dbReference type="SUPFAM" id="SSF54236">
    <property type="entry name" value="Ubiquitin-like"/>
    <property type="match status" value="1"/>
</dbReference>
<dbReference type="InterPro" id="IPR011993">
    <property type="entry name" value="PH-like_dom_sf"/>
</dbReference>
<dbReference type="Pfam" id="PF00373">
    <property type="entry name" value="FERM_M"/>
    <property type="match status" value="1"/>
</dbReference>
<feature type="region of interest" description="Disordered" evidence="1">
    <location>
        <begin position="268"/>
        <end position="303"/>
    </location>
</feature>
<feature type="compositionally biased region" description="Basic and acidic residues" evidence="1">
    <location>
        <begin position="1"/>
        <end position="12"/>
    </location>
</feature>
<dbReference type="GO" id="GO:0031032">
    <property type="term" value="P:actomyosin structure organization"/>
    <property type="evidence" value="ECO:0007669"/>
    <property type="project" value="TreeGrafter"/>
</dbReference>
<dbReference type="PANTHER" id="PTHR23280:SF32">
    <property type="entry name" value="FI22325P1"/>
    <property type="match status" value="1"/>
</dbReference>
<dbReference type="InterPro" id="IPR019748">
    <property type="entry name" value="FERM_central"/>
</dbReference>
<accession>A0A915EYP3</accession>
<dbReference type="SUPFAM" id="SSF47031">
    <property type="entry name" value="Second domain of FERM"/>
    <property type="match status" value="1"/>
</dbReference>